<evidence type="ECO:0000256" key="1">
    <source>
        <dbReference type="ARBA" id="ARBA00001113"/>
    </source>
</evidence>
<evidence type="ECO:0000259" key="9">
    <source>
        <dbReference type="PROSITE" id="PS51480"/>
    </source>
</evidence>
<evidence type="ECO:0000256" key="6">
    <source>
        <dbReference type="ARBA" id="ARBA00022798"/>
    </source>
</evidence>
<dbReference type="Proteomes" id="UP000473681">
    <property type="component" value="Unassembled WGS sequence"/>
</dbReference>
<dbReference type="GO" id="GO:0019563">
    <property type="term" value="P:glycerol catabolic process"/>
    <property type="evidence" value="ECO:0007669"/>
    <property type="project" value="TreeGrafter"/>
</dbReference>
<evidence type="ECO:0000313" key="10">
    <source>
        <dbReference type="EMBL" id="NFA41864.1"/>
    </source>
</evidence>
<keyword evidence="4" id="KW-0808">Transferase</keyword>
<gene>
    <name evidence="10" type="primary">dhaL</name>
    <name evidence="10" type="ORF">EXM65_04555</name>
    <name evidence="11" type="ORF">FC774_03980</name>
    <name evidence="12" type="ORF">FDB51_09990</name>
</gene>
<comment type="function">
    <text evidence="8">ADP-binding subunit of the dihydroxyacetone kinase, which is responsible for the phosphoenolpyruvate (PEP)-dependent phosphorylation of dihydroxyacetone. DhaL-ADP is converted to DhaL-ATP via a phosphoryl group transfer from DhaM and transmits it to dihydroxyacetone binds to DhaK.</text>
</comment>
<accession>A0A0C2SGT9</accession>
<dbReference type="InterPro" id="IPR050861">
    <property type="entry name" value="Dihydroxyacetone_Kinase"/>
</dbReference>
<dbReference type="Gene3D" id="1.25.40.340">
    <property type="match status" value="1"/>
</dbReference>
<reference evidence="14 15" key="2">
    <citation type="submission" date="2019-04" db="EMBL/GenBank/DDBJ databases">
        <title>Genome sequencing of Clostridium botulinum Groups I-IV and Clostridium butyricum.</title>
        <authorList>
            <person name="Brunt J."/>
            <person name="Van Vliet A.H.M."/>
            <person name="Stringer S.C."/>
            <person name="Carter A.T."/>
            <person name="Peck M.W."/>
        </authorList>
    </citation>
    <scope>NUCLEOTIDE SEQUENCE [LARGE SCALE GENOMIC DNA]</scope>
    <source>
        <strain evidence="11 15">1605</strain>
        <strain evidence="12 14">CB-K-33E</strain>
    </source>
</reference>
<keyword evidence="6" id="KW-0319">Glycerol metabolism</keyword>
<dbReference type="FunFam" id="1.25.40.340:FF:000002">
    <property type="entry name" value="Dihydroxyacetone kinase, L subunit"/>
    <property type="match status" value="1"/>
</dbReference>
<evidence type="ECO:0000256" key="2">
    <source>
        <dbReference type="ARBA" id="ARBA00004745"/>
    </source>
</evidence>
<evidence type="ECO:0000256" key="5">
    <source>
        <dbReference type="ARBA" id="ARBA00022777"/>
    </source>
</evidence>
<comment type="subunit">
    <text evidence="7">Homodimer. The dihydroxyacetone kinase complex is composed of a homodimer of DhaM, a homodimer of DhaK and the subunit DhaL.</text>
</comment>
<dbReference type="EC" id="2.7.1.121" evidence="3"/>
<evidence type="ECO:0000313" key="11">
    <source>
        <dbReference type="EMBL" id="NFF87053.1"/>
    </source>
</evidence>
<protein>
    <recommendedName>
        <fullName evidence="3">phosphoenolpyruvate--glycerone phosphotransferase</fullName>
        <ecNumber evidence="3">2.7.1.121</ecNumber>
    </recommendedName>
</protein>
<dbReference type="EMBL" id="SWVK01000012">
    <property type="protein sequence ID" value="NFN35446.1"/>
    <property type="molecule type" value="Genomic_DNA"/>
</dbReference>
<dbReference type="GO" id="GO:0047324">
    <property type="term" value="F:phosphoenolpyruvate-glycerone phosphotransferase activity"/>
    <property type="evidence" value="ECO:0007669"/>
    <property type="project" value="UniProtKB-EC"/>
</dbReference>
<dbReference type="EMBL" id="SGKU01000008">
    <property type="protein sequence ID" value="NFA41864.1"/>
    <property type="molecule type" value="Genomic_DNA"/>
</dbReference>
<dbReference type="SMART" id="SM01120">
    <property type="entry name" value="Dak2"/>
    <property type="match status" value="1"/>
</dbReference>
<dbReference type="SUPFAM" id="SSF101473">
    <property type="entry name" value="DhaL-like"/>
    <property type="match status" value="1"/>
</dbReference>
<evidence type="ECO:0000313" key="14">
    <source>
        <dbReference type="Proteomes" id="UP000473681"/>
    </source>
</evidence>
<dbReference type="InterPro" id="IPR036117">
    <property type="entry name" value="DhaL_dom_sf"/>
</dbReference>
<dbReference type="Proteomes" id="UP000472355">
    <property type="component" value="Unassembled WGS sequence"/>
</dbReference>
<evidence type="ECO:0000256" key="4">
    <source>
        <dbReference type="ARBA" id="ARBA00022679"/>
    </source>
</evidence>
<keyword evidence="5 10" id="KW-0418">Kinase</keyword>
<dbReference type="PANTHER" id="PTHR28629:SF4">
    <property type="entry name" value="TRIOKINASE_FMN CYCLASE"/>
    <property type="match status" value="1"/>
</dbReference>
<evidence type="ECO:0000313" key="15">
    <source>
        <dbReference type="Proteomes" id="UP000476820"/>
    </source>
</evidence>
<dbReference type="PANTHER" id="PTHR28629">
    <property type="entry name" value="TRIOKINASE/FMN CYCLASE"/>
    <property type="match status" value="1"/>
</dbReference>
<sequence length="212" mass="22872">MVTVKEVKDILVKVEKVIEENKLYLSELDAAIGDGDHGLNMNKGFKAVVEKIKDLPEDDLGNIFKNSGMALVSNVGGASGPLYGTAFMKAAMVVNKKSEMDINDFVKVLEEALGGIKMRGKGQEGEKTMIDTLSPAIEAGNKSIGENKSVKEVLLEIKEAAKNGMEHTKEIVATKGRASYVGERSIGHIDAGATSMYLILNTIVEELTKEEN</sequence>
<dbReference type="NCBIfam" id="TIGR02365">
    <property type="entry name" value="dha_L_ycgS"/>
    <property type="match status" value="1"/>
</dbReference>
<evidence type="ECO:0000256" key="8">
    <source>
        <dbReference type="ARBA" id="ARBA00055771"/>
    </source>
</evidence>
<dbReference type="Proteomes" id="UP000476820">
    <property type="component" value="Unassembled WGS sequence"/>
</dbReference>
<organism evidence="10 13">
    <name type="scientific">Clostridium botulinum</name>
    <dbReference type="NCBI Taxonomy" id="1491"/>
    <lineage>
        <taxon>Bacteria</taxon>
        <taxon>Bacillati</taxon>
        <taxon>Bacillota</taxon>
        <taxon>Clostridia</taxon>
        <taxon>Eubacteriales</taxon>
        <taxon>Clostridiaceae</taxon>
        <taxon>Clostridium</taxon>
    </lineage>
</organism>
<dbReference type="OrthoDB" id="9800291at2"/>
<feature type="domain" description="DhaL" evidence="9">
    <location>
        <begin position="5"/>
        <end position="205"/>
    </location>
</feature>
<evidence type="ECO:0000256" key="7">
    <source>
        <dbReference type="ARBA" id="ARBA00046577"/>
    </source>
</evidence>
<evidence type="ECO:0000313" key="13">
    <source>
        <dbReference type="Proteomes" id="UP000472355"/>
    </source>
</evidence>
<dbReference type="AlphaFoldDB" id="A0A0C2SGT9"/>
<dbReference type="GO" id="GO:0004371">
    <property type="term" value="F:glycerone kinase activity"/>
    <property type="evidence" value="ECO:0007669"/>
    <property type="project" value="InterPro"/>
</dbReference>
<reference evidence="10 13" key="1">
    <citation type="submission" date="2019-02" db="EMBL/GenBank/DDBJ databases">
        <title>Genome sequencing of Clostridium botulinum clinical isolates.</title>
        <authorList>
            <person name="Brunt J."/>
            <person name="Van Vliet A.H.M."/>
            <person name="Stringer S.C."/>
            <person name="Grant K.A."/>
            <person name="Carter A.C."/>
            <person name="Peck M.W."/>
        </authorList>
    </citation>
    <scope>NUCLEOTIDE SEQUENCE [LARGE SCALE GENOMIC DNA]</scope>
    <source>
        <strain evidence="10 13">H113700579</strain>
    </source>
</reference>
<comment type="caution">
    <text evidence="10">The sequence shown here is derived from an EMBL/GenBank/DDBJ whole genome shotgun (WGS) entry which is preliminary data.</text>
</comment>
<name>A0A0C2SGT9_CLOBO</name>
<comment type="catalytic activity">
    <reaction evidence="1">
        <text>dihydroxyacetone + phosphoenolpyruvate = dihydroxyacetone phosphate + pyruvate</text>
        <dbReference type="Rhea" id="RHEA:18381"/>
        <dbReference type="ChEBI" id="CHEBI:15361"/>
        <dbReference type="ChEBI" id="CHEBI:16016"/>
        <dbReference type="ChEBI" id="CHEBI:57642"/>
        <dbReference type="ChEBI" id="CHEBI:58702"/>
        <dbReference type="EC" id="2.7.1.121"/>
    </reaction>
</comment>
<proteinExistence type="predicted"/>
<evidence type="ECO:0000256" key="3">
    <source>
        <dbReference type="ARBA" id="ARBA00012095"/>
    </source>
</evidence>
<dbReference type="GO" id="GO:0005829">
    <property type="term" value="C:cytosol"/>
    <property type="evidence" value="ECO:0007669"/>
    <property type="project" value="TreeGrafter"/>
</dbReference>
<dbReference type="RefSeq" id="WP_017825697.1">
    <property type="nucleotide sequence ID" value="NZ_JACBBU010000006.1"/>
</dbReference>
<dbReference type="InterPro" id="IPR012737">
    <property type="entry name" value="DhaK_L_YcgS"/>
</dbReference>
<evidence type="ECO:0000313" key="12">
    <source>
        <dbReference type="EMBL" id="NFN35446.1"/>
    </source>
</evidence>
<dbReference type="PROSITE" id="PS51480">
    <property type="entry name" value="DHAL"/>
    <property type="match status" value="1"/>
</dbReference>
<comment type="pathway">
    <text evidence="2">Polyol metabolism; glycerol degradation.</text>
</comment>
<dbReference type="EMBL" id="SWOV01000006">
    <property type="protein sequence ID" value="NFF87053.1"/>
    <property type="molecule type" value="Genomic_DNA"/>
</dbReference>
<dbReference type="InterPro" id="IPR004007">
    <property type="entry name" value="DhaL_dom"/>
</dbReference>
<dbReference type="Pfam" id="PF02734">
    <property type="entry name" value="Dak2"/>
    <property type="match status" value="1"/>
</dbReference>